<dbReference type="CDD" id="cd00038">
    <property type="entry name" value="CAP_ED"/>
    <property type="match status" value="1"/>
</dbReference>
<gene>
    <name evidence="2" type="ORF">J0A68_14925</name>
</gene>
<protein>
    <submittedName>
        <fullName evidence="2">Crp/Fnr family transcriptional regulator</fullName>
    </submittedName>
</protein>
<dbReference type="SUPFAM" id="SSF51206">
    <property type="entry name" value="cAMP-binding domain-like"/>
    <property type="match status" value="1"/>
</dbReference>
<evidence type="ECO:0000259" key="1">
    <source>
        <dbReference type="Pfam" id="PF00027"/>
    </source>
</evidence>
<evidence type="ECO:0000313" key="2">
    <source>
        <dbReference type="EMBL" id="MBN7812245.1"/>
    </source>
</evidence>
<sequence length="192" mass="22845">MNFPEHKLIYYIQKWVDLSEADAASILAAFEPIAVKKKTQLLAPQEVCRYVYFITSGSMRSYHIDQKGTEHIYQLRLENSWISDLESFFSQKPSKYYIESMEDSTLLRISFDRLEMLYAEVPKMERYFRILFQKAYINALQRLNSTMWDSAEERYQDMVKENCDILQRVPQTYIASYLGITPESLSRIRKKK</sequence>
<evidence type="ECO:0000313" key="3">
    <source>
        <dbReference type="Proteomes" id="UP000664317"/>
    </source>
</evidence>
<keyword evidence="3" id="KW-1185">Reference proteome</keyword>
<dbReference type="EMBL" id="JAFKCT010000006">
    <property type="protein sequence ID" value="MBN7812245.1"/>
    <property type="molecule type" value="Genomic_DNA"/>
</dbReference>
<organism evidence="2 3">
    <name type="scientific">Algoriphagus oliviformis</name>
    <dbReference type="NCBI Taxonomy" id="2811231"/>
    <lineage>
        <taxon>Bacteria</taxon>
        <taxon>Pseudomonadati</taxon>
        <taxon>Bacteroidota</taxon>
        <taxon>Cytophagia</taxon>
        <taxon>Cytophagales</taxon>
        <taxon>Cyclobacteriaceae</taxon>
        <taxon>Algoriphagus</taxon>
    </lineage>
</organism>
<dbReference type="RefSeq" id="WP_206579019.1">
    <property type="nucleotide sequence ID" value="NZ_JAFKCT010000006.1"/>
</dbReference>
<dbReference type="Proteomes" id="UP000664317">
    <property type="component" value="Unassembled WGS sequence"/>
</dbReference>
<accession>A0ABS3C7X1</accession>
<dbReference type="InterPro" id="IPR018490">
    <property type="entry name" value="cNMP-bd_dom_sf"/>
</dbReference>
<dbReference type="InterPro" id="IPR000595">
    <property type="entry name" value="cNMP-bd_dom"/>
</dbReference>
<proteinExistence type="predicted"/>
<dbReference type="Pfam" id="PF00027">
    <property type="entry name" value="cNMP_binding"/>
    <property type="match status" value="1"/>
</dbReference>
<name>A0ABS3C7X1_9BACT</name>
<feature type="domain" description="Cyclic nucleotide-binding" evidence="1">
    <location>
        <begin position="35"/>
        <end position="119"/>
    </location>
</feature>
<comment type="caution">
    <text evidence="2">The sequence shown here is derived from an EMBL/GenBank/DDBJ whole genome shotgun (WGS) entry which is preliminary data.</text>
</comment>
<dbReference type="Gene3D" id="2.60.120.10">
    <property type="entry name" value="Jelly Rolls"/>
    <property type="match status" value="1"/>
</dbReference>
<dbReference type="InterPro" id="IPR014710">
    <property type="entry name" value="RmlC-like_jellyroll"/>
</dbReference>
<reference evidence="2 3" key="1">
    <citation type="submission" date="2021-03" db="EMBL/GenBank/DDBJ databases">
        <title>novel species isolated from a fishpond in China.</title>
        <authorList>
            <person name="Lu H."/>
            <person name="Cai Z."/>
        </authorList>
    </citation>
    <scope>NUCLEOTIDE SEQUENCE [LARGE SCALE GENOMIC DNA]</scope>
    <source>
        <strain evidence="2 3">H41</strain>
    </source>
</reference>